<dbReference type="GO" id="GO:0046872">
    <property type="term" value="F:metal ion binding"/>
    <property type="evidence" value="ECO:0007669"/>
    <property type="project" value="UniProtKB-KW"/>
</dbReference>
<dbReference type="OrthoDB" id="9780658at2"/>
<dbReference type="RefSeq" id="WP_077133441.1">
    <property type="nucleotide sequence ID" value="NZ_CP014263.1"/>
</dbReference>
<evidence type="ECO:0000313" key="6">
    <source>
        <dbReference type="EMBL" id="AQG81964.1"/>
    </source>
</evidence>
<dbReference type="AlphaFoldDB" id="A0A1P9X2V7"/>
<dbReference type="Gene3D" id="3.50.50.60">
    <property type="entry name" value="FAD/NAD(P)-binding domain"/>
    <property type="match status" value="1"/>
</dbReference>
<dbReference type="PANTHER" id="PTHR43498">
    <property type="entry name" value="FERREDOXIN:COB-COM HETERODISULFIDE REDUCTASE SUBUNIT A"/>
    <property type="match status" value="1"/>
</dbReference>
<dbReference type="STRING" id="1178516.AWR27_23295"/>
<reference evidence="6 7" key="1">
    <citation type="submission" date="2016-01" db="EMBL/GenBank/DDBJ databases">
        <authorList>
            <person name="Oliw E.H."/>
        </authorList>
    </citation>
    <scope>NUCLEOTIDE SEQUENCE [LARGE SCALE GENOMIC DNA]</scope>
    <source>
        <strain evidence="6 7">DY10</strain>
    </source>
</reference>
<name>A0A1P9X2V7_9BACT</name>
<dbReference type="KEGG" id="smon:AWR27_23295"/>
<dbReference type="GO" id="GO:0016491">
    <property type="term" value="F:oxidoreductase activity"/>
    <property type="evidence" value="ECO:0007669"/>
    <property type="project" value="UniProtKB-KW"/>
</dbReference>
<dbReference type="InterPro" id="IPR036188">
    <property type="entry name" value="FAD/NAD-bd_sf"/>
</dbReference>
<keyword evidence="4" id="KW-0408">Iron</keyword>
<keyword evidence="3" id="KW-0560">Oxidoreductase</keyword>
<dbReference type="InterPro" id="IPR039650">
    <property type="entry name" value="HdrA-like"/>
</dbReference>
<dbReference type="EMBL" id="CP014263">
    <property type="protein sequence ID" value="AQG81964.1"/>
    <property type="molecule type" value="Genomic_DNA"/>
</dbReference>
<dbReference type="SUPFAM" id="SSF51905">
    <property type="entry name" value="FAD/NAD(P)-binding domain"/>
    <property type="match status" value="1"/>
</dbReference>
<dbReference type="Pfam" id="PF12831">
    <property type="entry name" value="FAD_oxidored"/>
    <property type="match status" value="1"/>
</dbReference>
<keyword evidence="1" id="KW-0004">4Fe-4S</keyword>
<evidence type="ECO:0000256" key="2">
    <source>
        <dbReference type="ARBA" id="ARBA00022723"/>
    </source>
</evidence>
<evidence type="ECO:0000256" key="3">
    <source>
        <dbReference type="ARBA" id="ARBA00023002"/>
    </source>
</evidence>
<dbReference type="GO" id="GO:0051539">
    <property type="term" value="F:4 iron, 4 sulfur cluster binding"/>
    <property type="evidence" value="ECO:0007669"/>
    <property type="project" value="UniProtKB-KW"/>
</dbReference>
<evidence type="ECO:0000256" key="1">
    <source>
        <dbReference type="ARBA" id="ARBA00022485"/>
    </source>
</evidence>
<proteinExistence type="predicted"/>
<keyword evidence="7" id="KW-1185">Reference proteome</keyword>
<evidence type="ECO:0000256" key="5">
    <source>
        <dbReference type="ARBA" id="ARBA00023014"/>
    </source>
</evidence>
<organism evidence="6 7">
    <name type="scientific">Spirosoma montaniterrae</name>
    <dbReference type="NCBI Taxonomy" id="1178516"/>
    <lineage>
        <taxon>Bacteria</taxon>
        <taxon>Pseudomonadati</taxon>
        <taxon>Bacteroidota</taxon>
        <taxon>Cytophagia</taxon>
        <taxon>Cytophagales</taxon>
        <taxon>Cytophagaceae</taxon>
        <taxon>Spirosoma</taxon>
    </lineage>
</organism>
<evidence type="ECO:0000313" key="7">
    <source>
        <dbReference type="Proteomes" id="UP000187941"/>
    </source>
</evidence>
<sequence>MLKADATHKRDLKTTRCEADLIVVGGGLSGTCCAITAARAGIRVVLVQDRPVLGGNSSSEVRLWVLGATSHMGNNNRWAREGGVIDELLVENWYRNPEGNPLIFDTILLEKVVLEPNITLLLNTVVFAVEKAGDAIQSLRAFCSQNSTMYDLVAPLFCDSSGDGVVGFQAGAAFRMGAESREEFGEKFAPTAEYGELLGHSLYFYTKDTGRPVRFVPPAYALSDITKIPRYRKFNAREFGCQLWWIEYGGRLDTVHETETIKWELWKVVYGVWNHIKNSGLFPEAETMTLEWVGTIPGKRESRRFEGDYMLTQQDVVEQREHPDAVAFGGWSIDLHPADGIFSEKPGCNQWHSKGIYGIPYRCMYSRNISNLFLAGRIISASHVAFGSSRVMGTGAHIGQAVGMAAALCTKQGLLPRQIVETQPFASHRRMVLADAQETQYLASLQQELLKTGQHIPGLRLHDPHDLTHAATLTASSEFVLTELPPNGPLQPLTDSAAQMLPLPAGNVPAMQVQVVTNATTTLTVELRRSSKPGNHTPDITLETLSIPLGKGNQLVDLPFKSALEQPQYVFVCFIKNEHITLQYSQLRLTGVLSVFNKTNPAVSNWGKQEPTEDIGVETFEFWCPERRPGGYNIALKIDGGIRLFAPENIRNGLQRPVDQPNAWVASLTDLNPTITLTWPQKQRISRVELAFDTDFDHPLETVIMLNPETQSPFCVRNYVLCNDRQERVFEQVGNYQARNTVRFDQPIETSSLTIHLKAPGATVPASLLEVRCY</sequence>
<dbReference type="Proteomes" id="UP000187941">
    <property type="component" value="Chromosome"/>
</dbReference>
<accession>A0A1P9X2V7</accession>
<keyword evidence="2" id="KW-0479">Metal-binding</keyword>
<dbReference type="PANTHER" id="PTHR43498:SF1">
    <property type="entry name" value="COB--COM HETERODISULFIDE REDUCTASE IRON-SULFUR SUBUNIT A"/>
    <property type="match status" value="1"/>
</dbReference>
<keyword evidence="5" id="KW-0411">Iron-sulfur</keyword>
<evidence type="ECO:0000256" key="4">
    <source>
        <dbReference type="ARBA" id="ARBA00023004"/>
    </source>
</evidence>
<gene>
    <name evidence="6" type="ORF">AWR27_23295</name>
</gene>
<protein>
    <submittedName>
        <fullName evidence="6">Fumarate reductase</fullName>
    </submittedName>
</protein>